<protein>
    <submittedName>
        <fullName evidence="1">Uncharacterized protein</fullName>
    </submittedName>
</protein>
<reference evidence="1" key="2">
    <citation type="journal article" date="2015" name="Data Brief">
        <title>Shoot transcriptome of the giant reed, Arundo donax.</title>
        <authorList>
            <person name="Barrero R.A."/>
            <person name="Guerrero F.D."/>
            <person name="Moolhuijzen P."/>
            <person name="Goolsby J.A."/>
            <person name="Tidwell J."/>
            <person name="Bellgard S.E."/>
            <person name="Bellgard M.I."/>
        </authorList>
    </citation>
    <scope>NUCLEOTIDE SEQUENCE</scope>
    <source>
        <tissue evidence="1">Shoot tissue taken approximately 20 cm above the soil surface</tissue>
    </source>
</reference>
<proteinExistence type="predicted"/>
<dbReference type="AlphaFoldDB" id="A0A0A9DIJ5"/>
<sequence>MDSKEVHALHTLGGGYEFIMPYVPYFSESSVFASKRRKYCSLVLVGSFNRNLISKH</sequence>
<organism evidence="1">
    <name type="scientific">Arundo donax</name>
    <name type="common">Giant reed</name>
    <name type="synonym">Donax arundinaceus</name>
    <dbReference type="NCBI Taxonomy" id="35708"/>
    <lineage>
        <taxon>Eukaryota</taxon>
        <taxon>Viridiplantae</taxon>
        <taxon>Streptophyta</taxon>
        <taxon>Embryophyta</taxon>
        <taxon>Tracheophyta</taxon>
        <taxon>Spermatophyta</taxon>
        <taxon>Magnoliopsida</taxon>
        <taxon>Liliopsida</taxon>
        <taxon>Poales</taxon>
        <taxon>Poaceae</taxon>
        <taxon>PACMAD clade</taxon>
        <taxon>Arundinoideae</taxon>
        <taxon>Arundineae</taxon>
        <taxon>Arundo</taxon>
    </lineage>
</organism>
<reference evidence="1" key="1">
    <citation type="submission" date="2014-09" db="EMBL/GenBank/DDBJ databases">
        <authorList>
            <person name="Magalhaes I.L.F."/>
            <person name="Oliveira U."/>
            <person name="Santos F.R."/>
            <person name="Vidigal T.H.D.A."/>
            <person name="Brescovit A.D."/>
            <person name="Santos A.J."/>
        </authorList>
    </citation>
    <scope>NUCLEOTIDE SEQUENCE</scope>
    <source>
        <tissue evidence="1">Shoot tissue taken approximately 20 cm above the soil surface</tissue>
    </source>
</reference>
<dbReference type="EMBL" id="GBRH01210304">
    <property type="protein sequence ID" value="JAD87591.1"/>
    <property type="molecule type" value="Transcribed_RNA"/>
</dbReference>
<name>A0A0A9DIJ5_ARUDO</name>
<accession>A0A0A9DIJ5</accession>
<evidence type="ECO:0000313" key="1">
    <source>
        <dbReference type="EMBL" id="JAD87591.1"/>
    </source>
</evidence>